<accession>G8T8N6</accession>
<dbReference type="AlphaFoldDB" id="G8T8N6"/>
<dbReference type="EMBL" id="CP003178">
    <property type="protein sequence ID" value="AEW01216.1"/>
    <property type="molecule type" value="Genomic_DNA"/>
</dbReference>
<dbReference type="STRING" id="700598.Niako_4976"/>
<dbReference type="HOGENOM" id="CLU_3027662_0_0_10"/>
<proteinExistence type="predicted"/>
<organism evidence="1 2">
    <name type="scientific">Niastella koreensis (strain DSM 17620 / KACC 11465 / NBRC 106392 / GR20-10)</name>
    <dbReference type="NCBI Taxonomy" id="700598"/>
    <lineage>
        <taxon>Bacteria</taxon>
        <taxon>Pseudomonadati</taxon>
        <taxon>Bacteroidota</taxon>
        <taxon>Chitinophagia</taxon>
        <taxon>Chitinophagales</taxon>
        <taxon>Chitinophagaceae</taxon>
        <taxon>Niastella</taxon>
    </lineage>
</organism>
<dbReference type="Proteomes" id="UP000005438">
    <property type="component" value="Chromosome"/>
</dbReference>
<name>G8T8N6_NIAKG</name>
<dbReference type="KEGG" id="nko:Niako_4976"/>
<sequence length="55" mass="6617">MKNLPNLQRNIDHRNLKYHQAKKNEPKYIHFLNQISLLNMQLINSQLKQTDITCL</sequence>
<evidence type="ECO:0000313" key="1">
    <source>
        <dbReference type="EMBL" id="AEW01216.1"/>
    </source>
</evidence>
<protein>
    <submittedName>
        <fullName evidence="1">Uncharacterized protein</fullName>
    </submittedName>
</protein>
<gene>
    <name evidence="1" type="ordered locus">Niako_4976</name>
</gene>
<evidence type="ECO:0000313" key="2">
    <source>
        <dbReference type="Proteomes" id="UP000005438"/>
    </source>
</evidence>
<reference evidence="1 2" key="1">
    <citation type="submission" date="2011-12" db="EMBL/GenBank/DDBJ databases">
        <title>The complete genome of Niastella koreensis GR20-10.</title>
        <authorList>
            <consortium name="US DOE Joint Genome Institute (JGI-PGF)"/>
            <person name="Lucas S."/>
            <person name="Han J."/>
            <person name="Lapidus A."/>
            <person name="Bruce D."/>
            <person name="Goodwin L."/>
            <person name="Pitluck S."/>
            <person name="Peters L."/>
            <person name="Kyrpides N."/>
            <person name="Mavromatis K."/>
            <person name="Ivanova N."/>
            <person name="Mikhailova N."/>
            <person name="Davenport K."/>
            <person name="Saunders E."/>
            <person name="Detter J.C."/>
            <person name="Tapia R."/>
            <person name="Han C."/>
            <person name="Land M."/>
            <person name="Hauser L."/>
            <person name="Markowitz V."/>
            <person name="Cheng J.-F."/>
            <person name="Hugenholtz P."/>
            <person name="Woyke T."/>
            <person name="Wu D."/>
            <person name="Tindall B."/>
            <person name="Pomrenke H."/>
            <person name="Brambilla E."/>
            <person name="Klenk H.-P."/>
            <person name="Eisen J.A."/>
        </authorList>
    </citation>
    <scope>NUCLEOTIDE SEQUENCE [LARGE SCALE GENOMIC DNA]</scope>
    <source>
        <strain evidence="2">DSM 17620 / KACC 11465 / NBRC 106392 / GR20-10</strain>
    </source>
</reference>